<feature type="region of interest" description="Disordered" evidence="1">
    <location>
        <begin position="301"/>
        <end position="325"/>
    </location>
</feature>
<dbReference type="EMBL" id="CP115300">
    <property type="protein sequence ID" value="WBO65442.1"/>
    <property type="molecule type" value="Genomic_DNA"/>
</dbReference>
<feature type="compositionally biased region" description="Pro residues" evidence="1">
    <location>
        <begin position="308"/>
        <end position="325"/>
    </location>
</feature>
<protein>
    <submittedName>
        <fullName evidence="2">ATP/GTP-binding protein</fullName>
    </submittedName>
</protein>
<accession>A0ABY7P6Y5</accession>
<gene>
    <name evidence="2" type="ORF">O1G22_22750</name>
</gene>
<organism evidence="2 3">
    <name type="scientific">Streptomyces camelliae</name>
    <dbReference type="NCBI Taxonomy" id="3004093"/>
    <lineage>
        <taxon>Bacteria</taxon>
        <taxon>Bacillati</taxon>
        <taxon>Actinomycetota</taxon>
        <taxon>Actinomycetes</taxon>
        <taxon>Kitasatosporales</taxon>
        <taxon>Streptomycetaceae</taxon>
        <taxon>Streptomyces</taxon>
    </lineage>
</organism>
<evidence type="ECO:0000313" key="2">
    <source>
        <dbReference type="EMBL" id="WBO65442.1"/>
    </source>
</evidence>
<reference evidence="2 3" key="1">
    <citation type="submission" date="2022-12" db="EMBL/GenBank/DDBJ databases">
        <authorList>
            <person name="Mo P."/>
        </authorList>
    </citation>
    <scope>NUCLEOTIDE SEQUENCE [LARGE SCALE GENOMIC DNA]</scope>
    <source>
        <strain evidence="2 3">HUAS 2-6</strain>
    </source>
</reference>
<evidence type="ECO:0000313" key="3">
    <source>
        <dbReference type="Proteomes" id="UP001212326"/>
    </source>
</evidence>
<dbReference type="RefSeq" id="WP_270083013.1">
    <property type="nucleotide sequence ID" value="NZ_CP115300.1"/>
</dbReference>
<name>A0ABY7P6Y5_9ACTN</name>
<sequence length="325" mass="35960">MRSRVAAGWARAEGTVSKVVLLAVFGLNLVAQFVKPLGDALQGNVYIGGALLSLVGFLLYSEVQRLNSAHETQRETTAELRDTIRVLSGQVALLGEAQRSAAGAPITQNQVLAEFHSALRDKERVEFRVMCFTGETVVTSLKESLQALPAYAGREVTVRFLVPDFLREMDVPGQVVDGQACDSPEFRARLDDQVRRYERDLKQAKVRMRDRGQGNLSVEFQVLHFTPGEKLYLIDDSFMAEGAYDKAVLWPDENGRQVLDLLGNEVMLTGWRWEDGQRARDTISRKREYFDTLWNQARALTAPASATPAPPAAPATPVPAPQSGD</sequence>
<proteinExistence type="predicted"/>
<evidence type="ECO:0000256" key="1">
    <source>
        <dbReference type="SAM" id="MobiDB-lite"/>
    </source>
</evidence>
<dbReference type="Proteomes" id="UP001212326">
    <property type="component" value="Chromosome"/>
</dbReference>
<keyword evidence="3" id="KW-1185">Reference proteome</keyword>